<reference evidence="4" key="1">
    <citation type="submission" date="2021-03" db="EMBL/GenBank/DDBJ databases">
        <authorList>
            <person name="Tagirdzhanova G."/>
        </authorList>
    </citation>
    <scope>NUCLEOTIDE SEQUENCE</scope>
</reference>
<protein>
    <recommendedName>
        <fullName evidence="6">Ankyrin</fullName>
    </recommendedName>
</protein>
<dbReference type="InterPro" id="IPR002110">
    <property type="entry name" value="Ankyrin_rpt"/>
</dbReference>
<dbReference type="PANTHER" id="PTHR24198">
    <property type="entry name" value="ANKYRIN REPEAT AND PROTEIN KINASE DOMAIN-CONTAINING PROTEIN"/>
    <property type="match status" value="1"/>
</dbReference>
<dbReference type="PROSITE" id="PS50088">
    <property type="entry name" value="ANK_REPEAT"/>
    <property type="match status" value="1"/>
</dbReference>
<dbReference type="PANTHER" id="PTHR24198:SF165">
    <property type="entry name" value="ANKYRIN REPEAT-CONTAINING PROTEIN-RELATED"/>
    <property type="match status" value="1"/>
</dbReference>
<organism evidence="4 5">
    <name type="scientific">Heterodermia speciosa</name>
    <dbReference type="NCBI Taxonomy" id="116794"/>
    <lineage>
        <taxon>Eukaryota</taxon>
        <taxon>Fungi</taxon>
        <taxon>Dikarya</taxon>
        <taxon>Ascomycota</taxon>
        <taxon>Pezizomycotina</taxon>
        <taxon>Lecanoromycetes</taxon>
        <taxon>OSLEUM clade</taxon>
        <taxon>Lecanoromycetidae</taxon>
        <taxon>Caliciales</taxon>
        <taxon>Physciaceae</taxon>
        <taxon>Heterodermia</taxon>
    </lineage>
</organism>
<dbReference type="OrthoDB" id="539213at2759"/>
<evidence type="ECO:0000256" key="2">
    <source>
        <dbReference type="ARBA" id="ARBA00023043"/>
    </source>
</evidence>
<feature type="repeat" description="ANK" evidence="3">
    <location>
        <begin position="215"/>
        <end position="247"/>
    </location>
</feature>
<comment type="caution">
    <text evidence="4">The sequence shown here is derived from an EMBL/GenBank/DDBJ whole genome shotgun (WGS) entry which is preliminary data.</text>
</comment>
<evidence type="ECO:0000313" key="5">
    <source>
        <dbReference type="Proteomes" id="UP000664521"/>
    </source>
</evidence>
<evidence type="ECO:0000256" key="1">
    <source>
        <dbReference type="ARBA" id="ARBA00022737"/>
    </source>
</evidence>
<keyword evidence="1" id="KW-0677">Repeat</keyword>
<dbReference type="Gene3D" id="1.25.40.20">
    <property type="entry name" value="Ankyrin repeat-containing domain"/>
    <property type="match status" value="2"/>
</dbReference>
<sequence length="272" mass="29119">MSDSDSDELISSRLAKAAGAGDLSEIQGLVRNWPSGNAIEKSLQSALYSAVGQGHVSVISYLMDLGAKFHADMAYVALSCKNAEDMFQLGRSRGWDINSRTTIGLPVFAVVIQSQSLPLTRWFLTHGVDPTLRGSRAGVSGAHMLDVAAACSSIEVLDLLIEHGLKLEDSDALHSVASAIDGPPGRLDMMAHLLTLGMDINAIEKVGAPESRGIGRGSPLHSATYLELEEHVAFLLEKGADPTIKNTLGQDVMDFARTQESWKVVELLSKHS</sequence>
<gene>
    <name evidence="4" type="ORF">HETSPECPRED_009762</name>
</gene>
<dbReference type="EMBL" id="CAJPDS010000082">
    <property type="protein sequence ID" value="CAF9935361.1"/>
    <property type="molecule type" value="Genomic_DNA"/>
</dbReference>
<keyword evidence="2 3" id="KW-0040">ANK repeat</keyword>
<dbReference type="AlphaFoldDB" id="A0A8H3G9D3"/>
<evidence type="ECO:0000313" key="4">
    <source>
        <dbReference type="EMBL" id="CAF9935361.1"/>
    </source>
</evidence>
<dbReference type="SUPFAM" id="SSF48403">
    <property type="entry name" value="Ankyrin repeat"/>
    <property type="match status" value="1"/>
</dbReference>
<name>A0A8H3G9D3_9LECA</name>
<evidence type="ECO:0008006" key="6">
    <source>
        <dbReference type="Google" id="ProtNLM"/>
    </source>
</evidence>
<keyword evidence="5" id="KW-1185">Reference proteome</keyword>
<dbReference type="SMART" id="SM00248">
    <property type="entry name" value="ANK"/>
    <property type="match status" value="5"/>
</dbReference>
<proteinExistence type="predicted"/>
<evidence type="ECO:0000256" key="3">
    <source>
        <dbReference type="PROSITE-ProRule" id="PRU00023"/>
    </source>
</evidence>
<dbReference type="Pfam" id="PF00023">
    <property type="entry name" value="Ank"/>
    <property type="match status" value="1"/>
</dbReference>
<dbReference type="InterPro" id="IPR036770">
    <property type="entry name" value="Ankyrin_rpt-contain_sf"/>
</dbReference>
<dbReference type="Proteomes" id="UP000664521">
    <property type="component" value="Unassembled WGS sequence"/>
</dbReference>
<accession>A0A8H3G9D3</accession>